<accession>A0A1Z4C0H2</accession>
<proteinExistence type="predicted"/>
<dbReference type="RefSeq" id="WP_088619885.1">
    <property type="nucleotide sequence ID" value="NZ_CP022129.1"/>
</dbReference>
<organism evidence="1 2">
    <name type="scientific">Methylovulum psychrotolerans</name>
    <dbReference type="NCBI Taxonomy" id="1704499"/>
    <lineage>
        <taxon>Bacteria</taxon>
        <taxon>Pseudomonadati</taxon>
        <taxon>Pseudomonadota</taxon>
        <taxon>Gammaproteobacteria</taxon>
        <taxon>Methylococcales</taxon>
        <taxon>Methylococcaceae</taxon>
        <taxon>Methylovulum</taxon>
    </lineage>
</organism>
<dbReference type="EMBL" id="CP022129">
    <property type="protein sequence ID" value="ASF47013.1"/>
    <property type="molecule type" value="Genomic_DNA"/>
</dbReference>
<dbReference type="KEGG" id="mpsy:CEK71_13545"/>
<evidence type="ECO:0008006" key="3">
    <source>
        <dbReference type="Google" id="ProtNLM"/>
    </source>
</evidence>
<dbReference type="Proteomes" id="UP000197019">
    <property type="component" value="Chromosome"/>
</dbReference>
<protein>
    <recommendedName>
        <fullName evidence="3">Holin</fullName>
    </recommendedName>
</protein>
<dbReference type="AlphaFoldDB" id="A0A1Z4C0H2"/>
<evidence type="ECO:0000313" key="2">
    <source>
        <dbReference type="Proteomes" id="UP000197019"/>
    </source>
</evidence>
<name>A0A1Z4C0H2_9GAMM</name>
<keyword evidence="2" id="KW-1185">Reference proteome</keyword>
<evidence type="ECO:0000313" key="1">
    <source>
        <dbReference type="EMBL" id="ASF47013.1"/>
    </source>
</evidence>
<sequence length="108" mass="11232">MLALPINLAFAGATAMPSDTDNTKTAPLPPDKSVTFSADLAADFAADMTKPWWQSKTIIAAITAALPAVAHLLGYDWAQVAPYSGDIMTCIGVVGAIAARMTATHTIK</sequence>
<gene>
    <name evidence="1" type="ORF">CEK71_13545</name>
</gene>
<reference evidence="1 2" key="1">
    <citation type="submission" date="2017-06" db="EMBL/GenBank/DDBJ databases">
        <title>Genome Sequencing of the methanotroph Methylovulum psychrotolerants str. HV10-M2 isolated from a high-altitude environment.</title>
        <authorList>
            <person name="Mateos-Rivera A."/>
        </authorList>
    </citation>
    <scope>NUCLEOTIDE SEQUENCE [LARGE SCALE GENOMIC DNA]</scope>
    <source>
        <strain evidence="1 2">HV10_M2</strain>
    </source>
</reference>